<evidence type="ECO:0000313" key="2">
    <source>
        <dbReference type="EMBL" id="KAJ1153365.1"/>
    </source>
</evidence>
<gene>
    <name evidence="2" type="ORF">NDU88_006126</name>
</gene>
<proteinExistence type="predicted"/>
<comment type="caution">
    <text evidence="2">The sequence shown here is derived from an EMBL/GenBank/DDBJ whole genome shotgun (WGS) entry which is preliminary data.</text>
</comment>
<evidence type="ECO:0000313" key="3">
    <source>
        <dbReference type="Proteomes" id="UP001066276"/>
    </source>
</evidence>
<evidence type="ECO:0000256" key="1">
    <source>
        <dbReference type="SAM" id="MobiDB-lite"/>
    </source>
</evidence>
<dbReference type="AlphaFoldDB" id="A0AAV7RR81"/>
<organism evidence="2 3">
    <name type="scientific">Pleurodeles waltl</name>
    <name type="common">Iberian ribbed newt</name>
    <dbReference type="NCBI Taxonomy" id="8319"/>
    <lineage>
        <taxon>Eukaryota</taxon>
        <taxon>Metazoa</taxon>
        <taxon>Chordata</taxon>
        <taxon>Craniata</taxon>
        <taxon>Vertebrata</taxon>
        <taxon>Euteleostomi</taxon>
        <taxon>Amphibia</taxon>
        <taxon>Batrachia</taxon>
        <taxon>Caudata</taxon>
        <taxon>Salamandroidea</taxon>
        <taxon>Salamandridae</taxon>
        <taxon>Pleurodelinae</taxon>
        <taxon>Pleurodeles</taxon>
    </lineage>
</organism>
<sequence length="71" mass="7606">MSGARHAVWGLPLLAAPRASRRNSRGKPGSRVSTVRGAEAAGRGEQLPRAGGCDQGCCLFFHQRRHAWSGH</sequence>
<accession>A0AAV7RR81</accession>
<feature type="region of interest" description="Disordered" evidence="1">
    <location>
        <begin position="16"/>
        <end position="46"/>
    </location>
</feature>
<protein>
    <submittedName>
        <fullName evidence="2">Uncharacterized protein</fullName>
    </submittedName>
</protein>
<reference evidence="2" key="1">
    <citation type="journal article" date="2022" name="bioRxiv">
        <title>Sequencing and chromosome-scale assembly of the giantPleurodeles waltlgenome.</title>
        <authorList>
            <person name="Brown T."/>
            <person name="Elewa A."/>
            <person name="Iarovenko S."/>
            <person name="Subramanian E."/>
            <person name="Araus A.J."/>
            <person name="Petzold A."/>
            <person name="Susuki M."/>
            <person name="Suzuki K.-i.T."/>
            <person name="Hayashi T."/>
            <person name="Toyoda A."/>
            <person name="Oliveira C."/>
            <person name="Osipova E."/>
            <person name="Leigh N.D."/>
            <person name="Simon A."/>
            <person name="Yun M.H."/>
        </authorList>
    </citation>
    <scope>NUCLEOTIDE SEQUENCE</scope>
    <source>
        <strain evidence="2">20211129_DDA</strain>
        <tissue evidence="2">Liver</tissue>
    </source>
</reference>
<name>A0AAV7RR81_PLEWA</name>
<dbReference type="EMBL" id="JANPWB010000009">
    <property type="protein sequence ID" value="KAJ1153365.1"/>
    <property type="molecule type" value="Genomic_DNA"/>
</dbReference>
<dbReference type="Proteomes" id="UP001066276">
    <property type="component" value="Chromosome 5"/>
</dbReference>
<keyword evidence="3" id="KW-1185">Reference proteome</keyword>